<keyword evidence="6" id="KW-1185">Reference proteome</keyword>
<sequence>MGDENIWSFGYGSNMDVHALETTKRVKVLDHTAAILTGWRLAFNLSGFLFVEPAFANVIPSGPTDEVHGVAFCISKESMANMDKVETGYNKANITLKAYDGRTLHGFVYVNKQSATTSDERNPSKRYMNILIKGAKLAGLKHSYVDKLRTIETYAPSSEILQTRSSLPEPDDLPQITVEELAKYTGTEPNFPNRIAVFGYILQPKSVYFQSHRGIETSAHILMLFHGVLSLGEIVGKGLSPYPIVDKLTQEEKEYVFCWLDHYLSSSKTPLGYLSEFREQQKSGVSSWTLPQR</sequence>
<accession>A0AAN8JSW3</accession>
<gene>
    <name evidence="5" type="ORF">SNE40_008898</name>
</gene>
<feature type="binding site" evidence="4">
    <location>
        <position position="127"/>
    </location>
    <ligand>
        <name>substrate</name>
    </ligand>
</feature>
<organism evidence="5 6">
    <name type="scientific">Patella caerulea</name>
    <name type="common">Rayed Mediterranean limpet</name>
    <dbReference type="NCBI Taxonomy" id="87958"/>
    <lineage>
        <taxon>Eukaryota</taxon>
        <taxon>Metazoa</taxon>
        <taxon>Spiralia</taxon>
        <taxon>Lophotrochozoa</taxon>
        <taxon>Mollusca</taxon>
        <taxon>Gastropoda</taxon>
        <taxon>Patellogastropoda</taxon>
        <taxon>Patelloidea</taxon>
        <taxon>Patellidae</taxon>
        <taxon>Patella</taxon>
    </lineage>
</organism>
<name>A0AAN8JSW3_PATCE</name>
<feature type="active site" description="Proton acceptor" evidence="3">
    <location>
        <position position="86"/>
    </location>
</feature>
<dbReference type="Gene3D" id="3.10.490.10">
    <property type="entry name" value="Gamma-glutamyl cyclotransferase-like"/>
    <property type="match status" value="1"/>
</dbReference>
<evidence type="ECO:0000256" key="4">
    <source>
        <dbReference type="PIRSR" id="PIRSR617939-2"/>
    </source>
</evidence>
<dbReference type="Proteomes" id="UP001347796">
    <property type="component" value="Unassembled WGS sequence"/>
</dbReference>
<evidence type="ECO:0000313" key="5">
    <source>
        <dbReference type="EMBL" id="KAK6180935.1"/>
    </source>
</evidence>
<dbReference type="PANTHER" id="PTHR12935:SF0">
    <property type="entry name" value="GAMMA-GLUTAMYLCYCLOTRANSFERASE"/>
    <property type="match status" value="1"/>
</dbReference>
<dbReference type="Pfam" id="PF13772">
    <property type="entry name" value="AIG2_2"/>
    <property type="match status" value="1"/>
</dbReference>
<keyword evidence="2" id="KW-0456">Lyase</keyword>
<dbReference type="InterPro" id="IPR036568">
    <property type="entry name" value="GGCT-like_sf"/>
</dbReference>
<dbReference type="AlphaFoldDB" id="A0AAN8JSW3"/>
<dbReference type="PANTHER" id="PTHR12935">
    <property type="entry name" value="GAMMA-GLUTAMYLCYCLOTRANSFERASE"/>
    <property type="match status" value="1"/>
</dbReference>
<evidence type="ECO:0000256" key="1">
    <source>
        <dbReference type="ARBA" id="ARBA00012346"/>
    </source>
</evidence>
<dbReference type="SUPFAM" id="SSF110857">
    <property type="entry name" value="Gamma-glutamyl cyclotransferase-like"/>
    <property type="match status" value="1"/>
</dbReference>
<evidence type="ECO:0000313" key="6">
    <source>
        <dbReference type="Proteomes" id="UP001347796"/>
    </source>
</evidence>
<dbReference type="EMBL" id="JAZGQO010000007">
    <property type="protein sequence ID" value="KAK6180935.1"/>
    <property type="molecule type" value="Genomic_DNA"/>
</dbReference>
<dbReference type="InterPro" id="IPR013024">
    <property type="entry name" value="GGCT-like"/>
</dbReference>
<evidence type="ECO:0000256" key="3">
    <source>
        <dbReference type="PIRSR" id="PIRSR617939-1"/>
    </source>
</evidence>
<proteinExistence type="predicted"/>
<dbReference type="GO" id="GO:0003839">
    <property type="term" value="F:gamma-glutamylcyclotransferase activity"/>
    <property type="evidence" value="ECO:0007669"/>
    <property type="project" value="UniProtKB-EC"/>
</dbReference>
<dbReference type="CDD" id="cd06661">
    <property type="entry name" value="GGCT_like"/>
    <property type="match status" value="1"/>
</dbReference>
<dbReference type="EC" id="4.3.2.9" evidence="1"/>
<reference evidence="5 6" key="1">
    <citation type="submission" date="2024-01" db="EMBL/GenBank/DDBJ databases">
        <title>The genome of the rayed Mediterranean limpet Patella caerulea (Linnaeus, 1758).</title>
        <authorList>
            <person name="Anh-Thu Weber A."/>
            <person name="Halstead-Nussloch G."/>
        </authorList>
    </citation>
    <scope>NUCLEOTIDE SEQUENCE [LARGE SCALE GENOMIC DNA]</scope>
    <source>
        <strain evidence="5">AATW-2023a</strain>
        <tissue evidence="5">Whole specimen</tissue>
    </source>
</reference>
<comment type="caution">
    <text evidence="5">The sequence shown here is derived from an EMBL/GenBank/DDBJ whole genome shotgun (WGS) entry which is preliminary data.</text>
</comment>
<dbReference type="InterPro" id="IPR017939">
    <property type="entry name" value="G-Glutamylcylcotransferase"/>
</dbReference>
<evidence type="ECO:0000256" key="2">
    <source>
        <dbReference type="ARBA" id="ARBA00023239"/>
    </source>
</evidence>
<protein>
    <recommendedName>
        <fullName evidence="1">gamma-glutamylcyclotransferase</fullName>
        <ecNumber evidence="1">4.3.2.9</ecNumber>
    </recommendedName>
</protein>